<feature type="compositionally biased region" description="Polar residues" evidence="3">
    <location>
        <begin position="762"/>
        <end position="771"/>
    </location>
</feature>
<evidence type="ECO:0008006" key="7">
    <source>
        <dbReference type="Google" id="ProtNLM"/>
    </source>
</evidence>
<evidence type="ECO:0000256" key="4">
    <source>
        <dbReference type="SAM" id="Phobius"/>
    </source>
</evidence>
<reference evidence="5 6" key="1">
    <citation type="submission" date="2021-02" db="EMBL/GenBank/DDBJ databases">
        <title>Variation within the Batrachochytrium salamandrivorans European outbreak.</title>
        <authorList>
            <person name="Kelly M."/>
            <person name="Pasmans F."/>
            <person name="Shea T.P."/>
            <person name="Munoz J.F."/>
            <person name="Carranza S."/>
            <person name="Cuomo C.A."/>
            <person name="Martel A."/>
        </authorList>
    </citation>
    <scope>NUCLEOTIDE SEQUENCE [LARGE SCALE GENOMIC DNA]</scope>
    <source>
        <strain evidence="5 6">AMFP18/2</strain>
    </source>
</reference>
<feature type="region of interest" description="Disordered" evidence="3">
    <location>
        <begin position="574"/>
        <end position="605"/>
    </location>
</feature>
<dbReference type="Pfam" id="PF24681">
    <property type="entry name" value="Kelch_KLHDC2_KLHL20_DRC7"/>
    <property type="match status" value="1"/>
</dbReference>
<feature type="region of interest" description="Disordered" evidence="3">
    <location>
        <begin position="1"/>
        <end position="39"/>
    </location>
</feature>
<gene>
    <name evidence="5" type="ORF">BASA50_008654</name>
</gene>
<dbReference type="InterPro" id="IPR015915">
    <property type="entry name" value="Kelch-typ_b-propeller"/>
</dbReference>
<dbReference type="EMBL" id="JAFCIX010000406">
    <property type="protein sequence ID" value="KAH6591478.1"/>
    <property type="molecule type" value="Genomic_DNA"/>
</dbReference>
<feature type="transmembrane region" description="Helical" evidence="4">
    <location>
        <begin position="535"/>
        <end position="563"/>
    </location>
</feature>
<feature type="compositionally biased region" description="Polar residues" evidence="3">
    <location>
        <begin position="21"/>
        <end position="39"/>
    </location>
</feature>
<dbReference type="PANTHER" id="PTHR47435:SF4">
    <property type="entry name" value="KELCH REPEAT PROTEIN (AFU_ORTHOLOGUE AFUA_5G12780)"/>
    <property type="match status" value="1"/>
</dbReference>
<keyword evidence="6" id="KW-1185">Reference proteome</keyword>
<evidence type="ECO:0000256" key="2">
    <source>
        <dbReference type="ARBA" id="ARBA00023004"/>
    </source>
</evidence>
<keyword evidence="2" id="KW-0408">Iron</keyword>
<protein>
    <recommendedName>
        <fullName evidence="7">Galactose oxidase</fullName>
    </recommendedName>
</protein>
<dbReference type="Proteomes" id="UP001648503">
    <property type="component" value="Unassembled WGS sequence"/>
</dbReference>
<evidence type="ECO:0000313" key="5">
    <source>
        <dbReference type="EMBL" id="KAH6591478.1"/>
    </source>
</evidence>
<dbReference type="PANTHER" id="PTHR47435">
    <property type="entry name" value="KELCH REPEAT PROTEIN (AFU_ORTHOLOGUE AFUA_5G12780)"/>
    <property type="match status" value="1"/>
</dbReference>
<dbReference type="SUPFAM" id="SSF117281">
    <property type="entry name" value="Kelch motif"/>
    <property type="match status" value="1"/>
</dbReference>
<feature type="transmembrane region" description="Helical" evidence="4">
    <location>
        <begin position="67"/>
        <end position="85"/>
    </location>
</feature>
<feature type="region of interest" description="Disordered" evidence="3">
    <location>
        <begin position="754"/>
        <end position="777"/>
    </location>
</feature>
<feature type="region of interest" description="Disordered" evidence="3">
    <location>
        <begin position="495"/>
        <end position="521"/>
    </location>
</feature>
<feature type="region of interest" description="Disordered" evidence="3">
    <location>
        <begin position="92"/>
        <end position="114"/>
    </location>
</feature>
<evidence type="ECO:0000256" key="1">
    <source>
        <dbReference type="ARBA" id="ARBA00022737"/>
    </source>
</evidence>
<name>A0ABQ8F3E5_9FUNG</name>
<comment type="caution">
    <text evidence="5">The sequence shown here is derived from an EMBL/GenBank/DDBJ whole genome shotgun (WGS) entry which is preliminary data.</text>
</comment>
<sequence length="828" mass="88497">MSSPHRYPYEASTASKRGKNRTQAFTQPTLQRPIPQYQQKHSNPIGVMRILGNSGSMKTPKRASKSYPSASWVVYILLFLIPHVLAQGRVRQKRQDDSVESDEPLEEDEPLETDEPTLEPIIARGVYDATMLLNNMSLVVLGGSSEYEVKEILDPKISMYDFAMHAWTLSESVTDPKTSKSALVRAGAKQLAAHTTHVISPTVALSLFGMINAPLEEMGAWTPSRTLFSKTVSALDLETMKSSVYKTAPKVGRIGAPRPRAHHSSVWDSGSDTIWAFGGYGDTGALTDMWALNVKSGVWTRMPDAPSGSNGIASIGSSMALLGQTIVVGCGTHGPDGTASNRFYLFDTVSHLWTIPENVGPTPSPRSLGSMAATTNTTALLFSGRGNGNSPISDSWLIQLNLQNSTLIFHSIPFENSNTEAHITTQGMIPTPRESANVITDTSGNAIVFGGRSGPGMSSSDTQIYVFSGTQWISADTFQPGQAALPIPFLGPLPPIRTADPPTHPPTNPPTGPLNPKSPPTTTVPTWLETYISPFMTAVIIAICACFVAFASIVCTIYAVYVFANKRKKVGSMDRPMLHSHRQSTRSTWHETSHTPIPSPEPGFSNGTTTSLSVTAGANDRHAQRVVIGNRVSSLLPELNPAFLLSRGNAAQGDTAESGSSRDELIHRNTSSLRQFINAAEAAAYAAGIIGSPSEDGTDLPVSPQNLLGALSDSTEDVGETRHPMQEKRISSVTFGAVAAPLCGPRYGLSHDSLRRDRDSFNCPSKSSGNKSDMRWSVGSRNSGAGLTVHIRPDPVQLTGLGRSPACIPIPGAVATDFSAAKGVGKQG</sequence>
<keyword evidence="4" id="KW-1133">Transmembrane helix</keyword>
<keyword evidence="4" id="KW-0812">Transmembrane</keyword>
<organism evidence="5 6">
    <name type="scientific">Batrachochytrium salamandrivorans</name>
    <dbReference type="NCBI Taxonomy" id="1357716"/>
    <lineage>
        <taxon>Eukaryota</taxon>
        <taxon>Fungi</taxon>
        <taxon>Fungi incertae sedis</taxon>
        <taxon>Chytridiomycota</taxon>
        <taxon>Chytridiomycota incertae sedis</taxon>
        <taxon>Chytridiomycetes</taxon>
        <taxon>Rhizophydiales</taxon>
        <taxon>Rhizophydiales incertae sedis</taxon>
        <taxon>Batrachochytrium</taxon>
    </lineage>
</organism>
<feature type="compositionally biased region" description="Acidic residues" evidence="3">
    <location>
        <begin position="98"/>
        <end position="114"/>
    </location>
</feature>
<proteinExistence type="predicted"/>
<dbReference type="Gene3D" id="2.120.10.80">
    <property type="entry name" value="Kelch-type beta propeller"/>
    <property type="match status" value="2"/>
</dbReference>
<keyword evidence="1" id="KW-0677">Repeat</keyword>
<accession>A0ABQ8F3E5</accession>
<evidence type="ECO:0000256" key="3">
    <source>
        <dbReference type="SAM" id="MobiDB-lite"/>
    </source>
</evidence>
<keyword evidence="4" id="KW-0472">Membrane</keyword>
<evidence type="ECO:0000313" key="6">
    <source>
        <dbReference type="Proteomes" id="UP001648503"/>
    </source>
</evidence>
<feature type="compositionally biased region" description="Pro residues" evidence="3">
    <location>
        <begin position="502"/>
        <end position="519"/>
    </location>
</feature>